<dbReference type="AlphaFoldDB" id="A0A4Y2RAE4"/>
<dbReference type="Proteomes" id="UP000499080">
    <property type="component" value="Unassembled WGS sequence"/>
</dbReference>
<dbReference type="OrthoDB" id="6760986at2759"/>
<keyword evidence="2" id="KW-1185">Reference proteome</keyword>
<reference evidence="1 2" key="1">
    <citation type="journal article" date="2019" name="Sci. Rep.">
        <title>Orb-weaving spider Araneus ventricosus genome elucidates the spidroin gene catalogue.</title>
        <authorList>
            <person name="Kono N."/>
            <person name="Nakamura H."/>
            <person name="Ohtoshi R."/>
            <person name="Moran D.A.P."/>
            <person name="Shinohara A."/>
            <person name="Yoshida Y."/>
            <person name="Fujiwara M."/>
            <person name="Mori M."/>
            <person name="Tomita M."/>
            <person name="Arakawa K."/>
        </authorList>
    </citation>
    <scope>NUCLEOTIDE SEQUENCE [LARGE SCALE GENOMIC DNA]</scope>
</reference>
<proteinExistence type="predicted"/>
<evidence type="ECO:0000313" key="2">
    <source>
        <dbReference type="Proteomes" id="UP000499080"/>
    </source>
</evidence>
<comment type="caution">
    <text evidence="1">The sequence shown here is derived from an EMBL/GenBank/DDBJ whole genome shotgun (WGS) entry which is preliminary data.</text>
</comment>
<sequence>MLQVCFICSKPLAESEIAAVERGLKTFIDSSIERKDGYVEYLKDKQSVTIYVQCLKMYTRKTSIVVAKSERWSSAIKVHDKKVPIDPVLLFQCMSITKSFEDELETFFKYELDPYPLSLFDATGMHKTQKSAIYDCFQCVNVEIHNTNTTYIVDGGHLLHRVVWVREEIFDAIFEKYVHYVHRHFGDNVIIVFDGYSDYTKNIKVAEQRLRTTKISSSSDVLFDRFMTVPTNKQQFLANTHNKSRFISMLFQKLKGASIFVKQANNDSDVLIIETALEKFNTNTTIVVGEDVDLLIILTARTPTDRIIYFFKSGKAQIETKLHSSQSKTKVFKLFEKHYDLIDCAEVFTNIGSSPDIILTNGTRFLLAMFGAPKKLIPKTSINI</sequence>
<accession>A0A4Y2RAE4</accession>
<dbReference type="EMBL" id="BGPR01016362">
    <property type="protein sequence ID" value="GBN72718.1"/>
    <property type="molecule type" value="Genomic_DNA"/>
</dbReference>
<organism evidence="1 2">
    <name type="scientific">Araneus ventricosus</name>
    <name type="common">Orbweaver spider</name>
    <name type="synonym">Epeira ventricosa</name>
    <dbReference type="NCBI Taxonomy" id="182803"/>
    <lineage>
        <taxon>Eukaryota</taxon>
        <taxon>Metazoa</taxon>
        <taxon>Ecdysozoa</taxon>
        <taxon>Arthropoda</taxon>
        <taxon>Chelicerata</taxon>
        <taxon>Arachnida</taxon>
        <taxon>Araneae</taxon>
        <taxon>Araneomorphae</taxon>
        <taxon>Entelegynae</taxon>
        <taxon>Araneoidea</taxon>
        <taxon>Araneidae</taxon>
        <taxon>Araneus</taxon>
    </lineage>
</organism>
<evidence type="ECO:0000313" key="1">
    <source>
        <dbReference type="EMBL" id="GBN72718.1"/>
    </source>
</evidence>
<protein>
    <submittedName>
        <fullName evidence="1">Uncharacterized protein</fullName>
    </submittedName>
</protein>
<gene>
    <name evidence="1" type="ORF">AVEN_190747_1</name>
</gene>
<name>A0A4Y2RAE4_ARAVE</name>